<keyword evidence="2" id="KW-1185">Reference proteome</keyword>
<evidence type="ECO:0000313" key="2">
    <source>
        <dbReference type="Proteomes" id="UP001280121"/>
    </source>
</evidence>
<reference evidence="1" key="1">
    <citation type="journal article" date="2023" name="Plant J.">
        <title>Genome sequences and population genomics provide insights into the demographic history, inbreeding, and mutation load of two 'living fossil' tree species of Dipteronia.</title>
        <authorList>
            <person name="Feng Y."/>
            <person name="Comes H.P."/>
            <person name="Chen J."/>
            <person name="Zhu S."/>
            <person name="Lu R."/>
            <person name="Zhang X."/>
            <person name="Li P."/>
            <person name="Qiu J."/>
            <person name="Olsen K.M."/>
            <person name="Qiu Y."/>
        </authorList>
    </citation>
    <scope>NUCLEOTIDE SEQUENCE</scope>
    <source>
        <strain evidence="1">KIB01</strain>
    </source>
</reference>
<name>A0AAD9TLD6_9ROSI</name>
<evidence type="ECO:0000313" key="1">
    <source>
        <dbReference type="EMBL" id="KAK2638171.1"/>
    </source>
</evidence>
<proteinExistence type="predicted"/>
<dbReference type="EMBL" id="JANJYI010000008">
    <property type="protein sequence ID" value="KAK2638171.1"/>
    <property type="molecule type" value="Genomic_DNA"/>
</dbReference>
<comment type="caution">
    <text evidence="1">The sequence shown here is derived from an EMBL/GenBank/DDBJ whole genome shotgun (WGS) entry which is preliminary data.</text>
</comment>
<dbReference type="Proteomes" id="UP001280121">
    <property type="component" value="Unassembled WGS sequence"/>
</dbReference>
<sequence length="208" mass="24756">MKKVVDEWKKSKAKGSNGRILFTKLKGTKSLIKNWQLSKKLDSNSIKDIEDRLKAIDVKAVSDGWSEALRREISRYLVKLWSALRRDDQQWRQKSRVKWLKVGDKNSKFFHNIANGRRRHNFIGDLIIREDRISDPKLLKEGFYNFFKNQYKRVQWQRPKISVLGLNFLPEMKEFCTTNLLANKRCWKPLATVPGTKPRPRRFQHQFP</sequence>
<accession>A0AAD9TLD6</accession>
<protein>
    <submittedName>
        <fullName evidence="1">Uncharacterized protein</fullName>
    </submittedName>
</protein>
<gene>
    <name evidence="1" type="ORF">Ddye_025966</name>
</gene>
<organism evidence="1 2">
    <name type="scientific">Dipteronia dyeriana</name>
    <dbReference type="NCBI Taxonomy" id="168575"/>
    <lineage>
        <taxon>Eukaryota</taxon>
        <taxon>Viridiplantae</taxon>
        <taxon>Streptophyta</taxon>
        <taxon>Embryophyta</taxon>
        <taxon>Tracheophyta</taxon>
        <taxon>Spermatophyta</taxon>
        <taxon>Magnoliopsida</taxon>
        <taxon>eudicotyledons</taxon>
        <taxon>Gunneridae</taxon>
        <taxon>Pentapetalae</taxon>
        <taxon>rosids</taxon>
        <taxon>malvids</taxon>
        <taxon>Sapindales</taxon>
        <taxon>Sapindaceae</taxon>
        <taxon>Hippocastanoideae</taxon>
        <taxon>Acereae</taxon>
        <taxon>Dipteronia</taxon>
    </lineage>
</organism>
<dbReference type="AlphaFoldDB" id="A0AAD9TLD6"/>